<evidence type="ECO:0000259" key="7">
    <source>
        <dbReference type="Pfam" id="PF06429"/>
    </source>
</evidence>
<feature type="domain" description="Flagellar hook protein FlgE/F/G-like D1" evidence="9">
    <location>
        <begin position="83"/>
        <end position="139"/>
    </location>
</feature>
<dbReference type="RefSeq" id="WP_250423640.1">
    <property type="nucleotide sequence ID" value="NZ_JAJKBJ010000024.1"/>
</dbReference>
<dbReference type="InterPro" id="IPR020013">
    <property type="entry name" value="Flagellar_FlgE/F/G"/>
</dbReference>
<protein>
    <recommendedName>
        <fullName evidence="3 5">Flagellar hook protein FlgE</fullName>
    </recommendedName>
</protein>
<dbReference type="GO" id="GO:0009425">
    <property type="term" value="C:bacterial-type flagellum basal body"/>
    <property type="evidence" value="ECO:0007669"/>
    <property type="project" value="UniProtKB-SubCell"/>
</dbReference>
<feature type="domain" description="Flagellar basal body rod protein N-terminal" evidence="6">
    <location>
        <begin position="3"/>
        <end position="33"/>
    </location>
</feature>
<sequence length="437" mass="45371">MVFNTALSGIQAASKALDVTGNNIANSATVGFKGSRAEFADVYNYNAYGVSRTAVGGGVSLSRVSQSFATGDIYGTNNALDLAINGSGFFILNDQGAKAYTRAGQFSLNNQSYIVNDKNQRLTGLLADNNGNITGVSGDLQINTANIKPKASSVVTAGLNLYATSTPAAIDWTGGATPVSDTYNNTTSSTVYDSLGNSHVLSMYFIKADPNALAGAPNAASPPGTLDQWYVAFQIDNQDVPALGGAQNTNNLFRANFNPDGSFAGVQDTTNTGLPNNLIPLTMNLNNGANPLNLNIDLSASTQFGSPFAVQSTFNDGYTTGSLAGLDIDVSGVIFGRYTNGQAMAMGQIQLANFADPESLQNVGNTSWAETTGSGQALIGVAGTGGLGSINAGNLEQSNVDITNELVDLITEQRNFQANAQTIRTGDAVTQTIINIR</sequence>
<evidence type="ECO:0000313" key="10">
    <source>
        <dbReference type="EMBL" id="MCL9685380.1"/>
    </source>
</evidence>
<keyword evidence="10" id="KW-0282">Flagellum</keyword>
<dbReference type="PANTHER" id="PTHR30435:SF1">
    <property type="entry name" value="FLAGELLAR HOOK PROTEIN FLGE"/>
    <property type="match status" value="1"/>
</dbReference>
<dbReference type="GO" id="GO:0009424">
    <property type="term" value="C:bacterial-type flagellum hook"/>
    <property type="evidence" value="ECO:0007669"/>
    <property type="project" value="TreeGrafter"/>
</dbReference>
<dbReference type="Pfam" id="PF06429">
    <property type="entry name" value="Flg_bbr_C"/>
    <property type="match status" value="1"/>
</dbReference>
<evidence type="ECO:0000256" key="1">
    <source>
        <dbReference type="ARBA" id="ARBA00004117"/>
    </source>
</evidence>
<keyword evidence="10" id="KW-0969">Cilium</keyword>
<dbReference type="InterPro" id="IPR011491">
    <property type="entry name" value="FlgE_D2"/>
</dbReference>
<evidence type="ECO:0000256" key="5">
    <source>
        <dbReference type="RuleBase" id="RU362116"/>
    </source>
</evidence>
<dbReference type="InterPro" id="IPR037925">
    <property type="entry name" value="FlgE/F/G-like"/>
</dbReference>
<feature type="domain" description="Flagellar basal-body/hook protein C-terminal" evidence="7">
    <location>
        <begin position="392"/>
        <end position="436"/>
    </location>
</feature>
<evidence type="ECO:0000259" key="9">
    <source>
        <dbReference type="Pfam" id="PF22692"/>
    </source>
</evidence>
<dbReference type="PANTHER" id="PTHR30435">
    <property type="entry name" value="FLAGELLAR PROTEIN"/>
    <property type="match status" value="1"/>
</dbReference>
<keyword evidence="11" id="KW-1185">Reference proteome</keyword>
<dbReference type="Gene3D" id="2.60.98.20">
    <property type="entry name" value="Flagellar hook protein FlgE"/>
    <property type="match status" value="1"/>
</dbReference>
<comment type="similarity">
    <text evidence="2 5">Belongs to the flagella basal body rod proteins family.</text>
</comment>
<evidence type="ECO:0000259" key="8">
    <source>
        <dbReference type="Pfam" id="PF07559"/>
    </source>
</evidence>
<gene>
    <name evidence="10" type="primary">flgE</name>
    <name evidence="10" type="ORF">LOX96_14860</name>
</gene>
<evidence type="ECO:0000256" key="3">
    <source>
        <dbReference type="ARBA" id="ARBA00019015"/>
    </source>
</evidence>
<dbReference type="AlphaFoldDB" id="A0A9X2D3I0"/>
<dbReference type="GO" id="GO:0005829">
    <property type="term" value="C:cytosol"/>
    <property type="evidence" value="ECO:0007669"/>
    <property type="project" value="TreeGrafter"/>
</dbReference>
<proteinExistence type="inferred from homology"/>
<accession>A0A9X2D3I0</accession>
<dbReference type="InterPro" id="IPR019776">
    <property type="entry name" value="Flagellar_basal_body_rod_CS"/>
</dbReference>
<evidence type="ECO:0000256" key="4">
    <source>
        <dbReference type="ARBA" id="ARBA00023143"/>
    </source>
</evidence>
<dbReference type="Pfam" id="PF00460">
    <property type="entry name" value="Flg_bb_rod"/>
    <property type="match status" value="1"/>
</dbReference>
<organism evidence="10 11">
    <name type="scientific">Legionella maioricensis</name>
    <dbReference type="NCBI Taxonomy" id="2896528"/>
    <lineage>
        <taxon>Bacteria</taxon>
        <taxon>Pseudomonadati</taxon>
        <taxon>Pseudomonadota</taxon>
        <taxon>Gammaproteobacteria</taxon>
        <taxon>Legionellales</taxon>
        <taxon>Legionellaceae</taxon>
        <taxon>Legionella</taxon>
    </lineage>
</organism>
<dbReference type="Proteomes" id="UP001139721">
    <property type="component" value="Unassembled WGS sequence"/>
</dbReference>
<dbReference type="PROSITE" id="PS00588">
    <property type="entry name" value="FLAGELLA_BB_ROD"/>
    <property type="match status" value="1"/>
</dbReference>
<evidence type="ECO:0000256" key="2">
    <source>
        <dbReference type="ARBA" id="ARBA00009677"/>
    </source>
</evidence>
<feature type="domain" description="Flagellar hook protein FlgE D2" evidence="8">
    <location>
        <begin position="180"/>
        <end position="318"/>
    </location>
</feature>
<dbReference type="InterPro" id="IPR001444">
    <property type="entry name" value="Flag_bb_rod_N"/>
</dbReference>
<keyword evidence="10" id="KW-0966">Cell projection</keyword>
<dbReference type="EMBL" id="JAJKBJ010000024">
    <property type="protein sequence ID" value="MCL9685380.1"/>
    <property type="molecule type" value="Genomic_DNA"/>
</dbReference>
<comment type="subcellular location">
    <subcellularLocation>
        <location evidence="1 5">Bacterial flagellum basal body</location>
    </subcellularLocation>
</comment>
<dbReference type="NCBIfam" id="NF004238">
    <property type="entry name" value="PRK05682.1-1"/>
    <property type="match status" value="1"/>
</dbReference>
<dbReference type="InterPro" id="IPR053967">
    <property type="entry name" value="LlgE_F_G-like_D1"/>
</dbReference>
<evidence type="ECO:0000259" key="6">
    <source>
        <dbReference type="Pfam" id="PF00460"/>
    </source>
</evidence>
<evidence type="ECO:0000313" key="11">
    <source>
        <dbReference type="Proteomes" id="UP001139721"/>
    </source>
</evidence>
<name>A0A9X2D3I0_9GAMM</name>
<dbReference type="Pfam" id="PF22692">
    <property type="entry name" value="LlgE_F_G_D1"/>
    <property type="match status" value="1"/>
</dbReference>
<keyword evidence="4 5" id="KW-0975">Bacterial flagellum</keyword>
<comment type="caution">
    <text evidence="10">The sequence shown here is derived from an EMBL/GenBank/DDBJ whole genome shotgun (WGS) entry which is preliminary data.</text>
</comment>
<reference evidence="10" key="1">
    <citation type="submission" date="2021-11" db="EMBL/GenBank/DDBJ databases">
        <title>Legionella maioricencis sp. nov., a new species isolated from hot water samples in Mallorca.</title>
        <authorList>
            <person name="Crespi S."/>
            <person name="Drasar V."/>
            <person name="Salva-Serra F."/>
            <person name="Jaen-Luchoro D."/>
            <person name="Pineiro-Iglesias B."/>
            <person name="Aliaga F."/>
            <person name="Fernandez-Juarez V."/>
            <person name="Coll G."/>
            <person name="Moore E.R.B."/>
            <person name="Bennasar-Figueras A."/>
        </authorList>
    </citation>
    <scope>NUCLEOTIDE SEQUENCE</scope>
    <source>
        <strain evidence="10">HCPI-6</strain>
    </source>
</reference>
<dbReference type="SUPFAM" id="SSF117143">
    <property type="entry name" value="Flagellar hook protein flgE"/>
    <property type="match status" value="1"/>
</dbReference>
<comment type="function">
    <text evidence="5">A flexible structure which links the flagellar filament to the drive apparatus in the basal body.</text>
</comment>
<dbReference type="NCBIfam" id="TIGR03506">
    <property type="entry name" value="FlgEFG_subfam"/>
    <property type="match status" value="1"/>
</dbReference>
<dbReference type="Pfam" id="PF07559">
    <property type="entry name" value="FlgE_D2"/>
    <property type="match status" value="1"/>
</dbReference>
<dbReference type="InterPro" id="IPR037058">
    <property type="entry name" value="Falgellar_hook_FlgE_sf"/>
</dbReference>
<dbReference type="GO" id="GO:0071978">
    <property type="term" value="P:bacterial-type flagellum-dependent swarming motility"/>
    <property type="evidence" value="ECO:0007669"/>
    <property type="project" value="TreeGrafter"/>
</dbReference>
<dbReference type="InterPro" id="IPR010930">
    <property type="entry name" value="Flg_bb/hook_C_dom"/>
</dbReference>